<dbReference type="EMBL" id="RSCE01000024">
    <property type="protein sequence ID" value="RSH76562.1"/>
    <property type="molecule type" value="Genomic_DNA"/>
</dbReference>
<dbReference type="InterPro" id="IPR036259">
    <property type="entry name" value="MFS_trans_sf"/>
</dbReference>
<dbReference type="FunFam" id="1.20.1250.20:FF:000065">
    <property type="entry name" value="Putative MFS pantothenate transporter"/>
    <property type="match status" value="1"/>
</dbReference>
<dbReference type="InterPro" id="IPR011701">
    <property type="entry name" value="MFS"/>
</dbReference>
<dbReference type="PANTHER" id="PTHR43791:SF39">
    <property type="entry name" value="TRANSPORTER LIZ1_SEO1, PUTATIVE (AFU_ORTHOLOGUE AFUA_3G00980)-RELATED"/>
    <property type="match status" value="1"/>
</dbReference>
<dbReference type="SUPFAM" id="SSF103473">
    <property type="entry name" value="MFS general substrate transporter"/>
    <property type="match status" value="1"/>
</dbReference>
<feature type="transmembrane region" description="Helical" evidence="7">
    <location>
        <begin position="443"/>
        <end position="464"/>
    </location>
</feature>
<keyword evidence="9" id="KW-1185">Reference proteome</keyword>
<evidence type="ECO:0000256" key="5">
    <source>
        <dbReference type="ARBA" id="ARBA00023136"/>
    </source>
</evidence>
<protein>
    <recommendedName>
        <fullName evidence="10">Major facilitator superfamily (MFS) profile domain-containing protein</fullName>
    </recommendedName>
</protein>
<feature type="transmembrane region" description="Helical" evidence="7">
    <location>
        <begin position="146"/>
        <end position="170"/>
    </location>
</feature>
<evidence type="ECO:0000256" key="1">
    <source>
        <dbReference type="ARBA" id="ARBA00004141"/>
    </source>
</evidence>
<feature type="transmembrane region" description="Helical" evidence="7">
    <location>
        <begin position="323"/>
        <end position="343"/>
    </location>
</feature>
<dbReference type="Gene3D" id="1.20.1250.20">
    <property type="entry name" value="MFS general substrate transporter like domains"/>
    <property type="match status" value="2"/>
</dbReference>
<comment type="similarity">
    <text evidence="6">Belongs to the major facilitator superfamily. Allantoate permease family.</text>
</comment>
<dbReference type="GeneID" id="39590094"/>
<evidence type="ECO:0008006" key="10">
    <source>
        <dbReference type="Google" id="ProtNLM"/>
    </source>
</evidence>
<feature type="transmembrane region" description="Helical" evidence="7">
    <location>
        <begin position="378"/>
        <end position="397"/>
    </location>
</feature>
<evidence type="ECO:0000313" key="9">
    <source>
        <dbReference type="Proteomes" id="UP000279236"/>
    </source>
</evidence>
<evidence type="ECO:0000256" key="4">
    <source>
        <dbReference type="ARBA" id="ARBA00022989"/>
    </source>
</evidence>
<feature type="transmembrane region" description="Helical" evidence="7">
    <location>
        <begin position="350"/>
        <end position="372"/>
    </location>
</feature>
<evidence type="ECO:0000256" key="7">
    <source>
        <dbReference type="SAM" id="Phobius"/>
    </source>
</evidence>
<dbReference type="Pfam" id="PF07690">
    <property type="entry name" value="MFS_1"/>
    <property type="match status" value="1"/>
</dbReference>
<proteinExistence type="inferred from homology"/>
<comment type="caution">
    <text evidence="8">The sequence shown here is derived from an EMBL/GenBank/DDBJ whole genome shotgun (WGS) entry which is preliminary data.</text>
</comment>
<evidence type="ECO:0000256" key="6">
    <source>
        <dbReference type="ARBA" id="ARBA00037968"/>
    </source>
</evidence>
<dbReference type="AlphaFoldDB" id="A0A427XCI8"/>
<dbReference type="RefSeq" id="XP_028471709.1">
    <property type="nucleotide sequence ID" value="XM_028621074.1"/>
</dbReference>
<feature type="transmembrane region" description="Helical" evidence="7">
    <location>
        <begin position="120"/>
        <end position="140"/>
    </location>
</feature>
<comment type="subcellular location">
    <subcellularLocation>
        <location evidence="1">Membrane</location>
        <topology evidence="1">Multi-pass membrane protein</topology>
    </subcellularLocation>
</comment>
<feature type="transmembrane region" description="Helical" evidence="7">
    <location>
        <begin position="215"/>
        <end position="237"/>
    </location>
</feature>
<dbReference type="Proteomes" id="UP000279236">
    <property type="component" value="Unassembled WGS sequence"/>
</dbReference>
<dbReference type="GO" id="GO:0022857">
    <property type="term" value="F:transmembrane transporter activity"/>
    <property type="evidence" value="ECO:0007669"/>
    <property type="project" value="InterPro"/>
</dbReference>
<dbReference type="OrthoDB" id="3639251at2759"/>
<feature type="transmembrane region" description="Helical" evidence="7">
    <location>
        <begin position="182"/>
        <end position="203"/>
    </location>
</feature>
<reference evidence="8 9" key="1">
    <citation type="submission" date="2018-11" db="EMBL/GenBank/DDBJ databases">
        <title>Genome sequence of Apiotrichum porosum DSM 27194.</title>
        <authorList>
            <person name="Aliyu H."/>
            <person name="Gorte O."/>
            <person name="Ochsenreither K."/>
        </authorList>
    </citation>
    <scope>NUCLEOTIDE SEQUENCE [LARGE SCALE GENOMIC DNA]</scope>
    <source>
        <strain evidence="8 9">DSM 27194</strain>
    </source>
</reference>
<accession>A0A427XCI8</accession>
<keyword evidence="3 7" id="KW-0812">Transmembrane</keyword>
<keyword evidence="5 7" id="KW-0472">Membrane</keyword>
<keyword evidence="2" id="KW-0813">Transport</keyword>
<evidence type="ECO:0000256" key="3">
    <source>
        <dbReference type="ARBA" id="ARBA00022692"/>
    </source>
</evidence>
<gene>
    <name evidence="8" type="ORF">EHS24_005551</name>
</gene>
<dbReference type="PANTHER" id="PTHR43791">
    <property type="entry name" value="PERMEASE-RELATED"/>
    <property type="match status" value="1"/>
</dbReference>
<evidence type="ECO:0000313" key="8">
    <source>
        <dbReference type="EMBL" id="RSH76562.1"/>
    </source>
</evidence>
<sequence length="483" mass="55057">MSSKSLQDLTPMDEKDDIFTETVTAVDINPEPVHYTRWQRFVSSVWDSPRAWPGSQARLRHALGALLWLAHELQNAYVSGMKEDLQMFGNEYVRLLTIYNAVYCALQIPSNLIVMKVRPAWWLAGCELGWTVFTFAQAAAQSTSQVYAFRFFVAFFEAAFQPVSYFLIGSWYTKKELGKRMAVWYCFMPAGQAFSGYLQAAIFKGLDGAHGIAGWRWLYIVCGCMTVPAVVLVFIFVPDFPSTTKIWYLNDEEKELACKRCLTNGTNPLEGALKPAVFKEMWRHWRIYMLPLGYIFYGLCVQAYNYFGIFLKSENFSVEMRNIIPASSWIASIPVQLFIGYLSDRLGTRFWVMTGVLACQLVPSVILTVWPASTGLKIFGFFGNPLFFITSLYYTWLSEICSHSAEERGMVLGVTNTAFYAFNAFLPNLIFVASDSPSFRKGFPTLTACLVAAFVCIVIIRLLYSRQQRRETQERCADEERNV</sequence>
<keyword evidence="4 7" id="KW-1133">Transmembrane helix</keyword>
<name>A0A427XCI8_9TREE</name>
<organism evidence="8 9">
    <name type="scientific">Apiotrichum porosum</name>
    <dbReference type="NCBI Taxonomy" id="105984"/>
    <lineage>
        <taxon>Eukaryota</taxon>
        <taxon>Fungi</taxon>
        <taxon>Dikarya</taxon>
        <taxon>Basidiomycota</taxon>
        <taxon>Agaricomycotina</taxon>
        <taxon>Tremellomycetes</taxon>
        <taxon>Trichosporonales</taxon>
        <taxon>Trichosporonaceae</taxon>
        <taxon>Apiotrichum</taxon>
    </lineage>
</organism>
<feature type="transmembrane region" description="Helical" evidence="7">
    <location>
        <begin position="287"/>
        <end position="311"/>
    </location>
</feature>
<evidence type="ECO:0000256" key="2">
    <source>
        <dbReference type="ARBA" id="ARBA00022448"/>
    </source>
</evidence>
<feature type="transmembrane region" description="Helical" evidence="7">
    <location>
        <begin position="409"/>
        <end position="431"/>
    </location>
</feature>
<dbReference type="GO" id="GO:0016020">
    <property type="term" value="C:membrane"/>
    <property type="evidence" value="ECO:0007669"/>
    <property type="project" value="UniProtKB-SubCell"/>
</dbReference>